<evidence type="ECO:0000256" key="2">
    <source>
        <dbReference type="ARBA" id="ARBA00022679"/>
    </source>
</evidence>
<evidence type="ECO:0000313" key="8">
    <source>
        <dbReference type="Proteomes" id="UP000316726"/>
    </source>
</evidence>
<dbReference type="Proteomes" id="UP000316726">
    <property type="component" value="Chromosome 2"/>
</dbReference>
<dbReference type="Pfam" id="PF05958">
    <property type="entry name" value="tRNA_U5-meth_tr"/>
    <property type="match status" value="1"/>
</dbReference>
<dbReference type="PANTHER" id="PTHR47790">
    <property type="entry name" value="TRNA/TMRNA (URACIL-C(5))-METHYLTRANSFERASE"/>
    <property type="match status" value="1"/>
</dbReference>
<proteinExistence type="inferred from homology"/>
<dbReference type="OrthoDB" id="10250660at2759"/>
<dbReference type="PROSITE" id="PS51687">
    <property type="entry name" value="SAM_MT_RNA_M5U"/>
    <property type="match status" value="1"/>
</dbReference>
<reference evidence="7 8" key="1">
    <citation type="submission" date="2018-07" db="EMBL/GenBank/DDBJ databases">
        <title>The complete nuclear genome of the prasinophyte Chloropicon primus (CCMP1205).</title>
        <authorList>
            <person name="Pombert J.-F."/>
            <person name="Otis C."/>
            <person name="Turmel M."/>
            <person name="Lemieux C."/>
        </authorList>
    </citation>
    <scope>NUCLEOTIDE SEQUENCE [LARGE SCALE GENOMIC DNA]</scope>
    <source>
        <strain evidence="7 8">CCMP1205</strain>
    </source>
</reference>
<dbReference type="PROSITE" id="PS01231">
    <property type="entry name" value="TRMA_2"/>
    <property type="match status" value="1"/>
</dbReference>
<protein>
    <submittedName>
        <fullName evidence="7">tRNA/tmRNA (Uracil-C(5))-methyltransferase</fullName>
    </submittedName>
</protein>
<dbReference type="InterPro" id="IPR030391">
    <property type="entry name" value="MeTrfase_TrmA_CS"/>
</dbReference>
<evidence type="ECO:0000256" key="4">
    <source>
        <dbReference type="ARBA" id="ARBA00022694"/>
    </source>
</evidence>
<keyword evidence="4" id="KW-0819">tRNA processing</keyword>
<feature type="active site" evidence="6">
    <location>
        <position position="347"/>
    </location>
</feature>
<dbReference type="HAMAP" id="MF_01011">
    <property type="entry name" value="RNA_methyltr_TrmA"/>
    <property type="match status" value="1"/>
</dbReference>
<dbReference type="PROSITE" id="PS01230">
    <property type="entry name" value="TRMA_1"/>
    <property type="match status" value="1"/>
</dbReference>
<sequence length="399" mass="44838">MATAPSTEPAPIIHVDTKTYDSQLAAKVERVKTQFREYYSGELDVFRSKKKHYRMRAEFRIWHDYKEEETYFVMFQGGSRGSKYRVDDFDVGSELLNGLMQKVIEGVRGSEVLSKKIFQANFHTTLSGQAMVSLLYHRKLDDEWKAEAEKLKESLGTTEGLEKGHVPSVIGRSRKQKVVLGTDYVVETLPVNGKHLKYQQLEGGFSQPNGGMCIHMLEWAIKHTSNEESKSHDLLELYCGNGNFSIAMADNFKMCVGTEVSKTSVAAAKYNIEENGTGNVFIARCSSEDFSSAWLSNKKSFKRFEQQGLDLAECDFKTVLVDPPRAGLDADTVKLVGKFDTIVYISCNPDTLHNNVRDLSETHTCTQFALFDQFPYSHHVECGVILKKREGAPCSNGGS</sequence>
<dbReference type="GO" id="GO:0009451">
    <property type="term" value="P:RNA modification"/>
    <property type="evidence" value="ECO:0007669"/>
    <property type="project" value="UniProtKB-ARBA"/>
</dbReference>
<dbReference type="GO" id="GO:0005829">
    <property type="term" value="C:cytosol"/>
    <property type="evidence" value="ECO:0007669"/>
    <property type="project" value="TreeGrafter"/>
</dbReference>
<keyword evidence="2 5" id="KW-0808">Transferase</keyword>
<dbReference type="EMBL" id="CP031035">
    <property type="protein sequence ID" value="QDZ19315.1"/>
    <property type="molecule type" value="Genomic_DNA"/>
</dbReference>
<feature type="binding site" evidence="5">
    <location>
        <position position="259"/>
    </location>
    <ligand>
        <name>S-adenosyl-L-methionine</name>
        <dbReference type="ChEBI" id="CHEBI:59789"/>
    </ligand>
</feature>
<feature type="binding site" evidence="5">
    <location>
        <position position="322"/>
    </location>
    <ligand>
        <name>S-adenosyl-L-methionine</name>
        <dbReference type="ChEBI" id="CHEBI:59789"/>
    </ligand>
</feature>
<feature type="active site" description="Nucleophile" evidence="5">
    <location>
        <position position="347"/>
    </location>
</feature>
<dbReference type="GO" id="GO:0030697">
    <property type="term" value="F:tRNA (uracil(54)-C5)-methyltransferase activity, S-adenosyl methionine-dependent"/>
    <property type="evidence" value="ECO:0007669"/>
    <property type="project" value="InterPro"/>
</dbReference>
<dbReference type="GO" id="GO:0019843">
    <property type="term" value="F:rRNA binding"/>
    <property type="evidence" value="ECO:0007669"/>
    <property type="project" value="TreeGrafter"/>
</dbReference>
<dbReference type="NCBIfam" id="TIGR02143">
    <property type="entry name" value="trmA_only"/>
    <property type="match status" value="1"/>
</dbReference>
<evidence type="ECO:0000256" key="6">
    <source>
        <dbReference type="PROSITE-ProRule" id="PRU10015"/>
    </source>
</evidence>
<dbReference type="InterPro" id="IPR029063">
    <property type="entry name" value="SAM-dependent_MTases_sf"/>
</dbReference>
<dbReference type="CDD" id="cd02440">
    <property type="entry name" value="AdoMet_MTases"/>
    <property type="match status" value="1"/>
</dbReference>
<evidence type="ECO:0000256" key="5">
    <source>
        <dbReference type="PROSITE-ProRule" id="PRU01024"/>
    </source>
</evidence>
<dbReference type="FunFam" id="2.40.50.1070:FF:000001">
    <property type="entry name" value="tRNA/tmRNA (uracil-C(5))-methyltransferase"/>
    <property type="match status" value="1"/>
</dbReference>
<accession>A0A5B8MI34</accession>
<organism evidence="7 8">
    <name type="scientific">Chloropicon primus</name>
    <dbReference type="NCBI Taxonomy" id="1764295"/>
    <lineage>
        <taxon>Eukaryota</taxon>
        <taxon>Viridiplantae</taxon>
        <taxon>Chlorophyta</taxon>
        <taxon>Chloropicophyceae</taxon>
        <taxon>Chloropicales</taxon>
        <taxon>Chloropicaceae</taxon>
        <taxon>Chloropicon</taxon>
    </lineage>
</organism>
<dbReference type="SUPFAM" id="SSF53335">
    <property type="entry name" value="S-adenosyl-L-methionine-dependent methyltransferases"/>
    <property type="match status" value="1"/>
</dbReference>
<dbReference type="InterPro" id="IPR010280">
    <property type="entry name" value="U5_MeTrfase_fam"/>
</dbReference>
<feature type="binding site" evidence="5">
    <location>
        <position position="238"/>
    </location>
    <ligand>
        <name>S-adenosyl-L-methionine</name>
        <dbReference type="ChEBI" id="CHEBI:59789"/>
    </ligand>
</feature>
<dbReference type="STRING" id="1764295.A0A5B8MI34"/>
<dbReference type="FunFam" id="3.40.50.150:FF:000012">
    <property type="entry name" value="tRNA/tmRNA (uracil-C(5))-methyltransferase"/>
    <property type="match status" value="1"/>
</dbReference>
<keyword evidence="8" id="KW-1185">Reference proteome</keyword>
<dbReference type="AlphaFoldDB" id="A0A5B8MI34"/>
<dbReference type="Gene3D" id="2.40.50.1070">
    <property type="match status" value="1"/>
</dbReference>
<comment type="similarity">
    <text evidence="5">Belongs to the class I-like SAM-binding methyltransferase superfamily. RNA M5U methyltransferase family.</text>
</comment>
<dbReference type="GO" id="GO:0032259">
    <property type="term" value="P:methylation"/>
    <property type="evidence" value="ECO:0007669"/>
    <property type="project" value="UniProtKB-KW"/>
</dbReference>
<dbReference type="InterPro" id="IPR030390">
    <property type="entry name" value="MeTrfase_TrmA_AS"/>
</dbReference>
<dbReference type="PANTHER" id="PTHR47790:SF2">
    <property type="entry name" value="TRNA_TMRNA (URACIL-C(5))-METHYLTRANSFERASE"/>
    <property type="match status" value="1"/>
</dbReference>
<dbReference type="Gene3D" id="3.40.50.150">
    <property type="entry name" value="Vaccinia Virus protein VP39"/>
    <property type="match status" value="1"/>
</dbReference>
<evidence type="ECO:0000313" key="7">
    <source>
        <dbReference type="EMBL" id="QDZ19315.1"/>
    </source>
</evidence>
<feature type="binding site" evidence="5">
    <location>
        <position position="207"/>
    </location>
    <ligand>
        <name>S-adenosyl-L-methionine</name>
        <dbReference type="ChEBI" id="CHEBI:59789"/>
    </ligand>
</feature>
<gene>
    <name evidence="7" type="ORF">A3770_02p18330</name>
</gene>
<name>A0A5B8MI34_9CHLO</name>
<evidence type="ECO:0000256" key="3">
    <source>
        <dbReference type="ARBA" id="ARBA00022691"/>
    </source>
</evidence>
<keyword evidence="3 5" id="KW-0949">S-adenosyl-L-methionine</keyword>
<dbReference type="GO" id="GO:0000049">
    <property type="term" value="F:tRNA binding"/>
    <property type="evidence" value="ECO:0007669"/>
    <property type="project" value="TreeGrafter"/>
</dbReference>
<evidence type="ECO:0000256" key="1">
    <source>
        <dbReference type="ARBA" id="ARBA00022603"/>
    </source>
</evidence>
<dbReference type="GO" id="GO:0008033">
    <property type="term" value="P:tRNA processing"/>
    <property type="evidence" value="ECO:0007669"/>
    <property type="project" value="UniProtKB-KW"/>
</dbReference>
<keyword evidence="1 5" id="KW-0489">Methyltransferase</keyword>
<dbReference type="InterPro" id="IPR011869">
    <property type="entry name" value="TrmA_MeTrfase"/>
</dbReference>